<dbReference type="RefSeq" id="WP_260975318.1">
    <property type="nucleotide sequence ID" value="NZ_JAOANI010000014.1"/>
</dbReference>
<dbReference type="InterPro" id="IPR005913">
    <property type="entry name" value="dTDP_dehydrorham_reduct"/>
</dbReference>
<dbReference type="GO" id="GO:0008831">
    <property type="term" value="F:dTDP-4-dehydrorhamnose reductase activity"/>
    <property type="evidence" value="ECO:0007669"/>
    <property type="project" value="UniProtKB-EC"/>
</dbReference>
<name>A0A9X2WDH6_9GAMM</name>
<dbReference type="PANTHER" id="PTHR10491:SF4">
    <property type="entry name" value="METHIONINE ADENOSYLTRANSFERASE 2 SUBUNIT BETA"/>
    <property type="match status" value="1"/>
</dbReference>
<reference evidence="8" key="1">
    <citation type="journal article" date="2022" name="Front. Microbiol.">
        <title>Genome-based taxonomic rearrangement of Oceanobacter-related bacteria including the description of Thalassolituus hydrocarbonoclasticus sp. nov. and Thalassolituus pacificus sp. nov. and emended description of the genus Thalassolituus.</title>
        <authorList>
            <person name="Dong C."/>
            <person name="Wei L."/>
            <person name="Wang J."/>
            <person name="Lai Q."/>
            <person name="Huang Z."/>
            <person name="Shao Z."/>
        </authorList>
    </citation>
    <scope>NUCLEOTIDE SEQUENCE</scope>
    <source>
        <strain evidence="8">59MF3M-4</strain>
    </source>
</reference>
<dbReference type="SUPFAM" id="SSF51735">
    <property type="entry name" value="NAD(P)-binding Rossmann-fold domains"/>
    <property type="match status" value="1"/>
</dbReference>
<evidence type="ECO:0000313" key="8">
    <source>
        <dbReference type="EMBL" id="MCT7358402.1"/>
    </source>
</evidence>
<dbReference type="PANTHER" id="PTHR10491">
    <property type="entry name" value="DTDP-4-DEHYDRORHAMNOSE REDUCTASE"/>
    <property type="match status" value="1"/>
</dbReference>
<dbReference type="InterPro" id="IPR029903">
    <property type="entry name" value="RmlD-like-bd"/>
</dbReference>
<evidence type="ECO:0000259" key="7">
    <source>
        <dbReference type="Pfam" id="PF04321"/>
    </source>
</evidence>
<dbReference type="Pfam" id="PF04321">
    <property type="entry name" value="RmlD_sub_bind"/>
    <property type="match status" value="1"/>
</dbReference>
<dbReference type="Proteomes" id="UP001147830">
    <property type="component" value="Unassembled WGS sequence"/>
</dbReference>
<dbReference type="GO" id="GO:0005829">
    <property type="term" value="C:cytosol"/>
    <property type="evidence" value="ECO:0007669"/>
    <property type="project" value="TreeGrafter"/>
</dbReference>
<proteinExistence type="inferred from homology"/>
<comment type="pathway">
    <text evidence="1 6">Carbohydrate biosynthesis; dTDP-L-rhamnose biosynthesis.</text>
</comment>
<comment type="similarity">
    <text evidence="2 6">Belongs to the dTDP-4-dehydrorhamnose reductase family.</text>
</comment>
<keyword evidence="6" id="KW-0521">NADP</keyword>
<dbReference type="NCBIfam" id="TIGR01214">
    <property type="entry name" value="rmlD"/>
    <property type="match status" value="1"/>
</dbReference>
<dbReference type="Gene3D" id="3.40.50.720">
    <property type="entry name" value="NAD(P)-binding Rossmann-like Domain"/>
    <property type="match status" value="1"/>
</dbReference>
<comment type="cofactor">
    <cofactor evidence="6">
        <name>Mg(2+)</name>
        <dbReference type="ChEBI" id="CHEBI:18420"/>
    </cofactor>
    <text evidence="6">Binds 1 Mg(2+) ion per monomer.</text>
</comment>
<comment type="catalytic activity">
    <reaction evidence="5 6">
        <text>dTDP-beta-L-rhamnose + NADP(+) = dTDP-4-dehydro-beta-L-rhamnose + NADPH + H(+)</text>
        <dbReference type="Rhea" id="RHEA:21796"/>
        <dbReference type="ChEBI" id="CHEBI:15378"/>
        <dbReference type="ChEBI" id="CHEBI:57510"/>
        <dbReference type="ChEBI" id="CHEBI:57783"/>
        <dbReference type="ChEBI" id="CHEBI:58349"/>
        <dbReference type="ChEBI" id="CHEBI:62830"/>
        <dbReference type="EC" id="1.1.1.133"/>
    </reaction>
</comment>
<dbReference type="Gene3D" id="3.90.25.10">
    <property type="entry name" value="UDP-galactose 4-epimerase, domain 1"/>
    <property type="match status" value="1"/>
</dbReference>
<accession>A0A9X2WDH6</accession>
<evidence type="ECO:0000313" key="9">
    <source>
        <dbReference type="Proteomes" id="UP001147830"/>
    </source>
</evidence>
<evidence type="ECO:0000256" key="1">
    <source>
        <dbReference type="ARBA" id="ARBA00004781"/>
    </source>
</evidence>
<keyword evidence="6 8" id="KW-0560">Oxidoreductase</keyword>
<evidence type="ECO:0000256" key="3">
    <source>
        <dbReference type="ARBA" id="ARBA00012929"/>
    </source>
</evidence>
<evidence type="ECO:0000256" key="5">
    <source>
        <dbReference type="ARBA" id="ARBA00048200"/>
    </source>
</evidence>
<evidence type="ECO:0000256" key="2">
    <source>
        <dbReference type="ARBA" id="ARBA00010944"/>
    </source>
</evidence>
<dbReference type="CDD" id="cd05254">
    <property type="entry name" value="dTDP_HR_like_SDR_e"/>
    <property type="match status" value="1"/>
</dbReference>
<dbReference type="EMBL" id="JAOANI010000014">
    <property type="protein sequence ID" value="MCT7358402.1"/>
    <property type="molecule type" value="Genomic_DNA"/>
</dbReference>
<sequence>MTPVNVLLTGAGGQLGRSLQASCPDWIRLRACDHQALDICDDNALRQACDGQQLVINCAAFTAVDQAEIQAEKAYRVNAEAVAVLAEICRQQGARLLHLSTDYVFSGCGDTPLISEAETGPLNIYGQSKLAGEQQAASILKDDLLVIRSAWLYSHYGHNFLRTMLKLMQAGRDLQVVNDQYGSPTSATELAEVIWQSAWLLYNGQLQGIYHWAGSGVASWYEFACEIQRLALSLGLLTQAVRITPLSSTAYAANNPAILAQRPAFSALDPAPLHARLQRQAVCWRTSLQRCLESL</sequence>
<evidence type="ECO:0000256" key="6">
    <source>
        <dbReference type="RuleBase" id="RU364082"/>
    </source>
</evidence>
<dbReference type="GO" id="GO:0019305">
    <property type="term" value="P:dTDP-rhamnose biosynthetic process"/>
    <property type="evidence" value="ECO:0007669"/>
    <property type="project" value="TreeGrafter"/>
</dbReference>
<keyword evidence="9" id="KW-1185">Reference proteome</keyword>
<feature type="domain" description="RmlD-like substrate binding" evidence="7">
    <location>
        <begin position="5"/>
        <end position="294"/>
    </location>
</feature>
<gene>
    <name evidence="8" type="primary">rfbD</name>
    <name evidence="8" type="ORF">NYR02_05120</name>
</gene>
<comment type="function">
    <text evidence="6">Catalyzes the reduction of dTDP-6-deoxy-L-lyxo-4-hexulose to yield dTDP-L-rhamnose.</text>
</comment>
<organism evidence="8 9">
    <name type="scientific">Thalassolituus pacificus</name>
    <dbReference type="NCBI Taxonomy" id="2975440"/>
    <lineage>
        <taxon>Bacteria</taxon>
        <taxon>Pseudomonadati</taxon>
        <taxon>Pseudomonadota</taxon>
        <taxon>Gammaproteobacteria</taxon>
        <taxon>Oceanospirillales</taxon>
        <taxon>Oceanospirillaceae</taxon>
        <taxon>Thalassolituus</taxon>
    </lineage>
</organism>
<reference evidence="8" key="2">
    <citation type="submission" date="2022-08" db="EMBL/GenBank/DDBJ databases">
        <authorList>
            <person name="Dong C."/>
        </authorList>
    </citation>
    <scope>NUCLEOTIDE SEQUENCE</scope>
    <source>
        <strain evidence="8">59MF3M-4</strain>
    </source>
</reference>
<protein>
    <recommendedName>
        <fullName evidence="4 6">dTDP-4-dehydrorhamnose reductase</fullName>
        <ecNumber evidence="3 6">1.1.1.133</ecNumber>
    </recommendedName>
</protein>
<evidence type="ECO:0000256" key="4">
    <source>
        <dbReference type="ARBA" id="ARBA00017099"/>
    </source>
</evidence>
<dbReference type="EC" id="1.1.1.133" evidence="3 6"/>
<dbReference type="InterPro" id="IPR036291">
    <property type="entry name" value="NAD(P)-bd_dom_sf"/>
</dbReference>
<comment type="caution">
    <text evidence="8">The sequence shown here is derived from an EMBL/GenBank/DDBJ whole genome shotgun (WGS) entry which is preliminary data.</text>
</comment>
<dbReference type="AlphaFoldDB" id="A0A9X2WDH6"/>